<reference evidence="2 4" key="2">
    <citation type="submission" date="2018-06" db="EMBL/GenBank/DDBJ databases">
        <authorList>
            <consortium name="Pathogen Informatics"/>
            <person name="Doyle S."/>
        </authorList>
    </citation>
    <scope>NUCLEOTIDE SEQUENCE [LARGE SCALE GENOMIC DNA]</scope>
    <source>
        <strain evidence="2 4">NCTC12437</strain>
    </source>
</reference>
<organism evidence="2 4">
    <name type="scientific">Legionella birminghamensis</name>
    <dbReference type="NCBI Taxonomy" id="28083"/>
    <lineage>
        <taxon>Bacteria</taxon>
        <taxon>Pseudomonadati</taxon>
        <taxon>Pseudomonadota</taxon>
        <taxon>Gammaproteobacteria</taxon>
        <taxon>Legionellales</taxon>
        <taxon>Legionellaceae</taxon>
        <taxon>Legionella</taxon>
    </lineage>
</organism>
<evidence type="ECO:0000313" key="2">
    <source>
        <dbReference type="EMBL" id="STX31038.1"/>
    </source>
</evidence>
<proteinExistence type="predicted"/>
<reference evidence="1 3" key="1">
    <citation type="submission" date="2015-11" db="EMBL/GenBank/DDBJ databases">
        <title>Genomic analysis of 38 Legionella species identifies large and diverse effector repertoires.</title>
        <authorList>
            <person name="Burstein D."/>
            <person name="Amaro F."/>
            <person name="Zusman T."/>
            <person name="Lifshitz Z."/>
            <person name="Cohen O."/>
            <person name="Gilbert J.A."/>
            <person name="Pupko T."/>
            <person name="Shuman H.A."/>
            <person name="Segal G."/>
        </authorList>
    </citation>
    <scope>NUCLEOTIDE SEQUENCE [LARGE SCALE GENOMIC DNA]</scope>
    <source>
        <strain evidence="1 3">CDC#1407-AL-14</strain>
    </source>
</reference>
<dbReference type="AlphaFoldDB" id="A0A378I750"/>
<evidence type="ECO:0000313" key="3">
    <source>
        <dbReference type="Proteomes" id="UP000054735"/>
    </source>
</evidence>
<evidence type="ECO:0000313" key="4">
    <source>
        <dbReference type="Proteomes" id="UP000255066"/>
    </source>
</evidence>
<keyword evidence="3" id="KW-1185">Reference proteome</keyword>
<sequence length="88" mass="9611">MGPAVEAAGIRVCVAIPGFNEGSNPGPSAHSYLHKCFSRSESPRPRPRGPLSWLRNITTLQTLPTPGPYQSYPFYPKFSPPTVTYPPL</sequence>
<protein>
    <submittedName>
        <fullName evidence="2">Uncharacterized protein</fullName>
    </submittedName>
</protein>
<dbReference type="Proteomes" id="UP000054735">
    <property type="component" value="Unassembled WGS sequence"/>
</dbReference>
<dbReference type="Proteomes" id="UP000255066">
    <property type="component" value="Unassembled WGS sequence"/>
</dbReference>
<evidence type="ECO:0000313" key="1">
    <source>
        <dbReference type="EMBL" id="KTC68251.1"/>
    </source>
</evidence>
<dbReference type="STRING" id="28083.Lbir_2853"/>
<dbReference type="EMBL" id="UGNW01000001">
    <property type="protein sequence ID" value="STX31038.1"/>
    <property type="molecule type" value="Genomic_DNA"/>
</dbReference>
<dbReference type="EMBL" id="LNXT01000048">
    <property type="protein sequence ID" value="KTC68251.1"/>
    <property type="molecule type" value="Genomic_DNA"/>
</dbReference>
<name>A0A378I750_9GAMM</name>
<gene>
    <name evidence="1" type="ORF">Lbir_2853</name>
    <name evidence="2" type="ORF">NCTC12437_00808</name>
</gene>
<accession>A0A378I750</accession>